<evidence type="ECO:0000256" key="9">
    <source>
        <dbReference type="ARBA" id="ARBA00030757"/>
    </source>
</evidence>
<evidence type="ECO:0000256" key="11">
    <source>
        <dbReference type="ARBA" id="ARBA00031350"/>
    </source>
</evidence>
<evidence type="ECO:0000256" key="5">
    <source>
        <dbReference type="ARBA" id="ARBA00022490"/>
    </source>
</evidence>
<evidence type="ECO:0000313" key="12">
    <source>
        <dbReference type="EMBL" id="GAA4060178.1"/>
    </source>
</evidence>
<dbReference type="SUPFAM" id="SSF53335">
    <property type="entry name" value="S-adenosyl-L-methionine-dependent methyltransferases"/>
    <property type="match status" value="1"/>
</dbReference>
<dbReference type="PANTHER" id="PTHR11579:SF0">
    <property type="entry name" value="PROTEIN-L-ISOASPARTATE(D-ASPARTATE) O-METHYLTRANSFERASE"/>
    <property type="match status" value="1"/>
</dbReference>
<dbReference type="CDD" id="cd02440">
    <property type="entry name" value="AdoMet_MTases"/>
    <property type="match status" value="1"/>
</dbReference>
<dbReference type="RefSeq" id="WP_344941633.1">
    <property type="nucleotide sequence ID" value="NZ_BAAAZG010000002.1"/>
</dbReference>
<comment type="subcellular location">
    <subcellularLocation>
        <location evidence="1">Cytoplasm</location>
    </subcellularLocation>
</comment>
<dbReference type="GO" id="GO:0032259">
    <property type="term" value="P:methylation"/>
    <property type="evidence" value="ECO:0007669"/>
    <property type="project" value="UniProtKB-KW"/>
</dbReference>
<comment type="similarity">
    <text evidence="2">Belongs to the methyltransferase superfamily. L-isoaspartyl/D-aspartyl protein methyltransferase family.</text>
</comment>
<keyword evidence="8" id="KW-0949">S-adenosyl-L-methionine</keyword>
<dbReference type="GO" id="GO:0008168">
    <property type="term" value="F:methyltransferase activity"/>
    <property type="evidence" value="ECO:0007669"/>
    <property type="project" value="UniProtKB-KW"/>
</dbReference>
<dbReference type="EMBL" id="BAAAZG010000002">
    <property type="protein sequence ID" value="GAA4060178.1"/>
    <property type="molecule type" value="Genomic_DNA"/>
</dbReference>
<dbReference type="InterPro" id="IPR000682">
    <property type="entry name" value="PCMT"/>
</dbReference>
<protein>
    <recommendedName>
        <fullName evidence="4">Protein-L-isoaspartate O-methyltransferase</fullName>
        <ecNumber evidence="3">2.1.1.77</ecNumber>
    </recommendedName>
    <alternativeName>
        <fullName evidence="11">L-isoaspartyl protein carboxyl methyltransferase</fullName>
    </alternativeName>
    <alternativeName>
        <fullName evidence="9">Protein L-isoaspartyl methyltransferase</fullName>
    </alternativeName>
    <alternativeName>
        <fullName evidence="10">Protein-beta-aspartate methyltransferase</fullName>
    </alternativeName>
</protein>
<evidence type="ECO:0000256" key="8">
    <source>
        <dbReference type="ARBA" id="ARBA00022691"/>
    </source>
</evidence>
<evidence type="ECO:0000256" key="2">
    <source>
        <dbReference type="ARBA" id="ARBA00005369"/>
    </source>
</evidence>
<evidence type="ECO:0000256" key="4">
    <source>
        <dbReference type="ARBA" id="ARBA00013346"/>
    </source>
</evidence>
<dbReference type="PANTHER" id="PTHR11579">
    <property type="entry name" value="PROTEIN-L-ISOASPARTATE O-METHYLTRANSFERASE"/>
    <property type="match status" value="1"/>
</dbReference>
<sequence>MSDAEALNRRLLDEIAAADKLPDRWRPAFLAMPRHLFVPGVIWVNADGGGYTARRRDDDPAAWLEAVYTDDAIITQVDDGATPDTEPGRRISSSTSTPSIVASMLGRLQAEPGMRVLEIGTGTGWNAALLAYMVGEQNVTTIEVDSVIAERARKALAEAGVSPTVVTGDGTDGFQDNAPYDRVIATAAVQHVPYSWVAQTRPGGIILTPWGTAYDNGALVRLVVDEHGAAHGTFVDNTVTFMWLRAQRAPRPEPPADLAGAAESTTTLHPDRVAWENISASFAVGVRLPDVTTKFVDADGGSDDDFTFWAFSGSSWACVDVTDGASAHRVLQHGPRKLWDEIEAAYRWWEQNERPLTGRFGLAVFPDRQYVYLDSLDNPV</sequence>
<name>A0ABP7V636_9ACTN</name>
<keyword evidence="7" id="KW-0808">Transferase</keyword>
<evidence type="ECO:0000256" key="10">
    <source>
        <dbReference type="ARBA" id="ARBA00031323"/>
    </source>
</evidence>
<keyword evidence="5" id="KW-0963">Cytoplasm</keyword>
<evidence type="ECO:0000256" key="3">
    <source>
        <dbReference type="ARBA" id="ARBA00011890"/>
    </source>
</evidence>
<organism evidence="12 13">
    <name type="scientific">Actinomadura miaoliensis</name>
    <dbReference type="NCBI Taxonomy" id="430685"/>
    <lineage>
        <taxon>Bacteria</taxon>
        <taxon>Bacillati</taxon>
        <taxon>Actinomycetota</taxon>
        <taxon>Actinomycetes</taxon>
        <taxon>Streptosporangiales</taxon>
        <taxon>Thermomonosporaceae</taxon>
        <taxon>Actinomadura</taxon>
    </lineage>
</organism>
<comment type="caution">
    <text evidence="12">The sequence shown here is derived from an EMBL/GenBank/DDBJ whole genome shotgun (WGS) entry which is preliminary data.</text>
</comment>
<keyword evidence="13" id="KW-1185">Reference proteome</keyword>
<dbReference type="Proteomes" id="UP001500683">
    <property type="component" value="Unassembled WGS sequence"/>
</dbReference>
<proteinExistence type="inferred from homology"/>
<evidence type="ECO:0000313" key="13">
    <source>
        <dbReference type="Proteomes" id="UP001500683"/>
    </source>
</evidence>
<reference evidence="13" key="1">
    <citation type="journal article" date="2019" name="Int. J. Syst. Evol. Microbiol.">
        <title>The Global Catalogue of Microorganisms (GCM) 10K type strain sequencing project: providing services to taxonomists for standard genome sequencing and annotation.</title>
        <authorList>
            <consortium name="The Broad Institute Genomics Platform"/>
            <consortium name="The Broad Institute Genome Sequencing Center for Infectious Disease"/>
            <person name="Wu L."/>
            <person name="Ma J."/>
        </authorList>
    </citation>
    <scope>NUCLEOTIDE SEQUENCE [LARGE SCALE GENOMIC DNA]</scope>
    <source>
        <strain evidence="13">JCM 16702</strain>
    </source>
</reference>
<dbReference type="InterPro" id="IPR029063">
    <property type="entry name" value="SAM-dependent_MTases_sf"/>
</dbReference>
<evidence type="ECO:0000256" key="6">
    <source>
        <dbReference type="ARBA" id="ARBA00022603"/>
    </source>
</evidence>
<dbReference type="EC" id="2.1.1.77" evidence="3"/>
<gene>
    <name evidence="12" type="ORF">GCM10022214_11070</name>
</gene>
<keyword evidence="6 12" id="KW-0489">Methyltransferase</keyword>
<evidence type="ECO:0000256" key="7">
    <source>
        <dbReference type="ARBA" id="ARBA00022679"/>
    </source>
</evidence>
<accession>A0ABP7V636</accession>
<dbReference type="Gene3D" id="3.40.50.150">
    <property type="entry name" value="Vaccinia Virus protein VP39"/>
    <property type="match status" value="1"/>
</dbReference>
<evidence type="ECO:0000256" key="1">
    <source>
        <dbReference type="ARBA" id="ARBA00004496"/>
    </source>
</evidence>
<dbReference type="Pfam" id="PF01135">
    <property type="entry name" value="PCMT"/>
    <property type="match status" value="1"/>
</dbReference>